<evidence type="ECO:0000256" key="1">
    <source>
        <dbReference type="SAM" id="Phobius"/>
    </source>
</evidence>
<name>A0A1G5P5J6_AFIMA</name>
<organism evidence="2 3">
    <name type="scientific">Afifella marina DSM 2698</name>
    <dbReference type="NCBI Taxonomy" id="1120955"/>
    <lineage>
        <taxon>Bacteria</taxon>
        <taxon>Pseudomonadati</taxon>
        <taxon>Pseudomonadota</taxon>
        <taxon>Alphaproteobacteria</taxon>
        <taxon>Hyphomicrobiales</taxon>
        <taxon>Afifellaceae</taxon>
        <taxon>Afifella</taxon>
    </lineage>
</organism>
<accession>A0A1G5P5J6</accession>
<sequence>MLRLLSSISFAYGAANLRRRIRVMARQAILLAIGAVILLYALGFGLVTLHIWLSSLWGSLVSAGVIGAVLLVIGLIVILLALRPHREQARSVEQPLSEMSATAHDTYDRMQRSLRQSGSPLANPVVQAAGIALIIGVLLGRR</sequence>
<dbReference type="RefSeq" id="WP_092815830.1">
    <property type="nucleotide sequence ID" value="NZ_NPBC01000010.1"/>
</dbReference>
<dbReference type="AlphaFoldDB" id="A0A1G5P5J6"/>
<gene>
    <name evidence="2" type="ORF">SAMN03080610_03297</name>
</gene>
<dbReference type="Proteomes" id="UP000199347">
    <property type="component" value="Unassembled WGS sequence"/>
</dbReference>
<keyword evidence="1" id="KW-0812">Transmembrane</keyword>
<feature type="transmembrane region" description="Helical" evidence="1">
    <location>
        <begin position="59"/>
        <end position="82"/>
    </location>
</feature>
<feature type="transmembrane region" description="Helical" evidence="1">
    <location>
        <begin position="121"/>
        <end position="140"/>
    </location>
</feature>
<proteinExistence type="predicted"/>
<reference evidence="2 3" key="1">
    <citation type="submission" date="2016-10" db="EMBL/GenBank/DDBJ databases">
        <authorList>
            <person name="de Groot N.N."/>
        </authorList>
    </citation>
    <scope>NUCLEOTIDE SEQUENCE [LARGE SCALE GENOMIC DNA]</scope>
    <source>
        <strain evidence="2 3">DSM 2698</strain>
    </source>
</reference>
<evidence type="ECO:0000313" key="3">
    <source>
        <dbReference type="Proteomes" id="UP000199347"/>
    </source>
</evidence>
<dbReference type="InterPro" id="IPR009937">
    <property type="entry name" value="Phage_holin_3_6"/>
</dbReference>
<dbReference type="OrthoDB" id="8450461at2"/>
<keyword evidence="1" id="KW-0472">Membrane</keyword>
<keyword evidence="3" id="KW-1185">Reference proteome</keyword>
<evidence type="ECO:0000313" key="2">
    <source>
        <dbReference type="EMBL" id="SCZ44815.1"/>
    </source>
</evidence>
<dbReference type="Pfam" id="PF07332">
    <property type="entry name" value="Phage_holin_3_6"/>
    <property type="match status" value="1"/>
</dbReference>
<protein>
    <submittedName>
        <fullName evidence="2">Putative Holin-X, holin superfamily III</fullName>
    </submittedName>
</protein>
<keyword evidence="1" id="KW-1133">Transmembrane helix</keyword>
<feature type="transmembrane region" description="Helical" evidence="1">
    <location>
        <begin position="28"/>
        <end position="53"/>
    </location>
</feature>
<dbReference type="STRING" id="1120955.SAMN03080610_03297"/>
<dbReference type="EMBL" id="FMVW01000009">
    <property type="protein sequence ID" value="SCZ44815.1"/>
    <property type="molecule type" value="Genomic_DNA"/>
</dbReference>